<feature type="domain" description="HTH OST-type" evidence="7">
    <location>
        <begin position="4"/>
        <end position="78"/>
    </location>
</feature>
<dbReference type="PANTHER" id="PTHR23003">
    <property type="entry name" value="RNA RECOGNITION MOTIF RRM DOMAIN CONTAINING PROTEIN"/>
    <property type="match status" value="1"/>
</dbReference>
<dbReference type="SMART" id="SM00360">
    <property type="entry name" value="RRM"/>
    <property type="match status" value="3"/>
</dbReference>
<dbReference type="PROSITE" id="PS50102">
    <property type="entry name" value="RRM"/>
    <property type="match status" value="3"/>
</dbReference>
<feature type="region of interest" description="Disordered" evidence="4">
    <location>
        <begin position="90"/>
        <end position="122"/>
    </location>
</feature>
<keyword evidence="1 3" id="KW-0694">RNA-binding</keyword>
<dbReference type="Pfam" id="PF12872">
    <property type="entry name" value="OST-HTH"/>
    <property type="match status" value="1"/>
</dbReference>
<evidence type="ECO:0000259" key="5">
    <source>
        <dbReference type="PROSITE" id="PS50102"/>
    </source>
</evidence>
<dbReference type="InterPro" id="IPR036875">
    <property type="entry name" value="Znf_CCHC_sf"/>
</dbReference>
<evidence type="ECO:0000256" key="1">
    <source>
        <dbReference type="ARBA" id="ARBA00022884"/>
    </source>
</evidence>
<dbReference type="InterPro" id="IPR001878">
    <property type="entry name" value="Znf_CCHC"/>
</dbReference>
<feature type="region of interest" description="Disordered" evidence="4">
    <location>
        <begin position="664"/>
        <end position="719"/>
    </location>
</feature>
<dbReference type="InterPro" id="IPR050374">
    <property type="entry name" value="RRT5_SRSF_SR"/>
</dbReference>
<dbReference type="PROSITE" id="PS50158">
    <property type="entry name" value="ZF_CCHC"/>
    <property type="match status" value="1"/>
</dbReference>
<dbReference type="GO" id="GO:0005634">
    <property type="term" value="C:nucleus"/>
    <property type="evidence" value="ECO:0007669"/>
    <property type="project" value="TreeGrafter"/>
</dbReference>
<feature type="domain" description="RRM" evidence="5">
    <location>
        <begin position="267"/>
        <end position="361"/>
    </location>
</feature>
<dbReference type="SUPFAM" id="SSF57756">
    <property type="entry name" value="Retrovirus zinc finger-like domains"/>
    <property type="match status" value="1"/>
</dbReference>
<keyword evidence="2" id="KW-0863">Zinc-finger</keyword>
<keyword evidence="2" id="KW-0479">Metal-binding</keyword>
<sequence length="824" mass="93316">MASVPDNIKKNVRAVLLSKQGGVLVSDFTKDYKSLLKEQLRFKDLGFSTLKELIDAIPEVVRLEFDDGMMAYKMFGIGDPNTYMSLSAKRAEGRNRGKASPTKSPSSSTTMNGTCSRPDLEDKLIPNMRGHISVCYPRDRELDDASVDDVKEKFSQFGEVAEVHMIPKFIFVRFTDKEAVIASLDRYEKELRLRIAEEKAPSTSNRQQNSSTKADTTESSDSMLVKKSPGGGTCHSCKQTGHFSRECPNKDANDNSSRRKRTEKEPYEVFLNNVACESTEDDLNELLSQFNYKYARRITKDEKRVFTAHFNLALKCFILELYFCRFAFVGFSTQSDAEEMISKLHGYQWKGRALNCRLSRDDKPQTSTQDSKPEEEQPKFSWRGAVNNTSSENHSSQSNTDTQNDWDDDPEDPGLKLKLSVTSSKVNTASPKQTMTDTKPAVSPVKLPSMPSVNATQQPSYNQTSVSPKKASNTQGMFNQFQQLTVQTNFRDGSSSREVKSPMSNHSTRSPQKAVPYQNGVRSPYKSPAMPALQPLESEDPYGEMPPLELAVNETPGEEDIVGLFVGNFPFGMSDEELLEVFRPYDPRHVVVFNRDQSYSSSKAMVYVNGMANARQAIKDWNQNFLYNRRLLVDIDRKHPDYEANKAVYERMESKSQGYNPMYRQQHHMGGYQGNRYNQGYHQNYNQNSYGGYTPRRSPAQSGPVSPTPSNTSVSSTDSIKQRSFTSILQTFKIIMNTLQRRPQAVRPIKGVELLGLITNVYDERNFWVHIVQGVVNPSSVGEPLASKKFGMGRNHRRIKSSKKFKIYTLYTLAQVWGVTKIWI</sequence>
<proteinExistence type="predicted"/>
<dbReference type="Proteomes" id="UP001186944">
    <property type="component" value="Unassembled WGS sequence"/>
</dbReference>
<feature type="compositionally biased region" description="Polar residues" evidence="4">
    <location>
        <begin position="386"/>
        <end position="403"/>
    </location>
</feature>
<dbReference type="SMART" id="SM00343">
    <property type="entry name" value="ZnF_C2HC"/>
    <property type="match status" value="1"/>
</dbReference>
<protein>
    <submittedName>
        <fullName evidence="8">Uncharacterized protein</fullName>
    </submittedName>
</protein>
<dbReference type="InterPro" id="IPR025605">
    <property type="entry name" value="OST-HTH/LOTUS_dom"/>
</dbReference>
<evidence type="ECO:0000259" key="7">
    <source>
        <dbReference type="PROSITE" id="PS51644"/>
    </source>
</evidence>
<evidence type="ECO:0000259" key="6">
    <source>
        <dbReference type="PROSITE" id="PS50158"/>
    </source>
</evidence>
<dbReference type="Gene3D" id="3.30.70.330">
    <property type="match status" value="3"/>
</dbReference>
<dbReference type="SUPFAM" id="SSF54928">
    <property type="entry name" value="RNA-binding domain, RBD"/>
    <property type="match status" value="3"/>
</dbReference>
<gene>
    <name evidence="8" type="ORF">FSP39_018711</name>
</gene>
<keyword evidence="2" id="KW-0862">Zinc</keyword>
<feature type="region of interest" description="Disordered" evidence="4">
    <location>
        <begin position="245"/>
        <end position="264"/>
    </location>
</feature>
<evidence type="ECO:0000256" key="3">
    <source>
        <dbReference type="PROSITE-ProRule" id="PRU00176"/>
    </source>
</evidence>
<dbReference type="Pfam" id="PF00098">
    <property type="entry name" value="zf-CCHC"/>
    <property type="match status" value="1"/>
</dbReference>
<organism evidence="8 9">
    <name type="scientific">Pinctada imbricata</name>
    <name type="common">Atlantic pearl-oyster</name>
    <name type="synonym">Pinctada martensii</name>
    <dbReference type="NCBI Taxonomy" id="66713"/>
    <lineage>
        <taxon>Eukaryota</taxon>
        <taxon>Metazoa</taxon>
        <taxon>Spiralia</taxon>
        <taxon>Lophotrochozoa</taxon>
        <taxon>Mollusca</taxon>
        <taxon>Bivalvia</taxon>
        <taxon>Autobranchia</taxon>
        <taxon>Pteriomorphia</taxon>
        <taxon>Pterioida</taxon>
        <taxon>Pterioidea</taxon>
        <taxon>Pteriidae</taxon>
        <taxon>Pinctada</taxon>
    </lineage>
</organism>
<feature type="region of interest" description="Disordered" evidence="4">
    <location>
        <begin position="198"/>
        <end position="233"/>
    </location>
</feature>
<feature type="compositionally biased region" description="Low complexity" evidence="4">
    <location>
        <begin position="702"/>
        <end position="719"/>
    </location>
</feature>
<dbReference type="GO" id="GO:0008270">
    <property type="term" value="F:zinc ion binding"/>
    <property type="evidence" value="ECO:0007669"/>
    <property type="project" value="UniProtKB-KW"/>
</dbReference>
<evidence type="ECO:0000313" key="8">
    <source>
        <dbReference type="EMBL" id="KAK3098354.1"/>
    </source>
</evidence>
<dbReference type="InterPro" id="IPR000504">
    <property type="entry name" value="RRM_dom"/>
</dbReference>
<accession>A0AA89BXS9</accession>
<feature type="domain" description="RRM" evidence="5">
    <location>
        <begin position="562"/>
        <end position="638"/>
    </location>
</feature>
<evidence type="ECO:0000256" key="4">
    <source>
        <dbReference type="SAM" id="MobiDB-lite"/>
    </source>
</evidence>
<feature type="compositionally biased region" description="Polar residues" evidence="4">
    <location>
        <begin position="451"/>
        <end position="472"/>
    </location>
</feature>
<dbReference type="InterPro" id="IPR041966">
    <property type="entry name" value="LOTUS-like"/>
</dbReference>
<dbReference type="AlphaFoldDB" id="A0AA89BXS9"/>
<evidence type="ECO:0000256" key="2">
    <source>
        <dbReference type="PROSITE-ProRule" id="PRU00047"/>
    </source>
</evidence>
<feature type="compositionally biased region" description="Low complexity" evidence="4">
    <location>
        <begin position="100"/>
        <end position="110"/>
    </location>
</feature>
<name>A0AA89BXS9_PINIB</name>
<dbReference type="EMBL" id="VSWD01000007">
    <property type="protein sequence ID" value="KAK3098354.1"/>
    <property type="molecule type" value="Genomic_DNA"/>
</dbReference>
<keyword evidence="9" id="KW-1185">Reference proteome</keyword>
<feature type="domain" description="CCHC-type" evidence="6">
    <location>
        <begin position="234"/>
        <end position="249"/>
    </location>
</feature>
<feature type="domain" description="RRM" evidence="5">
    <location>
        <begin position="133"/>
        <end position="198"/>
    </location>
</feature>
<feature type="region of interest" description="Disordered" evidence="4">
    <location>
        <begin position="360"/>
        <end position="472"/>
    </location>
</feature>
<comment type="caution">
    <text evidence="8">The sequence shown here is derived from an EMBL/GenBank/DDBJ whole genome shotgun (WGS) entry which is preliminary data.</text>
</comment>
<dbReference type="InterPro" id="IPR035979">
    <property type="entry name" value="RBD_domain_sf"/>
</dbReference>
<dbReference type="Pfam" id="PF00076">
    <property type="entry name" value="RRM_1"/>
    <property type="match status" value="1"/>
</dbReference>
<feature type="compositionally biased region" description="Low complexity" evidence="4">
    <location>
        <begin position="674"/>
        <end position="693"/>
    </location>
</feature>
<evidence type="ECO:0000313" key="9">
    <source>
        <dbReference type="Proteomes" id="UP001186944"/>
    </source>
</evidence>
<dbReference type="Gene3D" id="4.10.60.10">
    <property type="entry name" value="Zinc finger, CCHC-type"/>
    <property type="match status" value="1"/>
</dbReference>
<dbReference type="GO" id="GO:0003729">
    <property type="term" value="F:mRNA binding"/>
    <property type="evidence" value="ECO:0007669"/>
    <property type="project" value="TreeGrafter"/>
</dbReference>
<feature type="compositionally biased region" description="Polar residues" evidence="4">
    <location>
        <begin position="502"/>
        <end position="511"/>
    </location>
</feature>
<reference evidence="8" key="1">
    <citation type="submission" date="2019-08" db="EMBL/GenBank/DDBJ databases">
        <title>The improved chromosome-level genome for the pearl oyster Pinctada fucata martensii using PacBio sequencing and Hi-C.</title>
        <authorList>
            <person name="Zheng Z."/>
        </authorList>
    </citation>
    <scope>NUCLEOTIDE SEQUENCE</scope>
    <source>
        <strain evidence="8">ZZ-2019</strain>
        <tissue evidence="8">Adductor muscle</tissue>
    </source>
</reference>
<dbReference type="PROSITE" id="PS51644">
    <property type="entry name" value="HTH_OST"/>
    <property type="match status" value="1"/>
</dbReference>
<dbReference type="Gene3D" id="3.30.420.610">
    <property type="entry name" value="LOTUS domain-like"/>
    <property type="match status" value="1"/>
</dbReference>
<dbReference type="CDD" id="cd00590">
    <property type="entry name" value="RRM_SF"/>
    <property type="match status" value="2"/>
</dbReference>
<feature type="compositionally biased region" description="Polar residues" evidence="4">
    <location>
        <begin position="420"/>
        <end position="437"/>
    </location>
</feature>
<dbReference type="InterPro" id="IPR012677">
    <property type="entry name" value="Nucleotide-bd_a/b_plait_sf"/>
</dbReference>
<feature type="region of interest" description="Disordered" evidence="4">
    <location>
        <begin position="491"/>
        <end position="532"/>
    </location>
</feature>
<dbReference type="GO" id="GO:0005737">
    <property type="term" value="C:cytoplasm"/>
    <property type="evidence" value="ECO:0007669"/>
    <property type="project" value="TreeGrafter"/>
</dbReference>
<feature type="compositionally biased region" description="Polar residues" evidence="4">
    <location>
        <begin position="201"/>
        <end position="222"/>
    </location>
</feature>